<dbReference type="AlphaFoldDB" id="A0A9P5ZG42"/>
<dbReference type="EMBL" id="MU154900">
    <property type="protein sequence ID" value="KAF9486836.1"/>
    <property type="molecule type" value="Genomic_DNA"/>
</dbReference>
<reference evidence="1" key="1">
    <citation type="submission" date="2020-11" db="EMBL/GenBank/DDBJ databases">
        <authorList>
            <consortium name="DOE Joint Genome Institute"/>
            <person name="Ahrendt S."/>
            <person name="Riley R."/>
            <person name="Andreopoulos W."/>
            <person name="Labutti K."/>
            <person name="Pangilinan J."/>
            <person name="Ruiz-Duenas F.J."/>
            <person name="Barrasa J.M."/>
            <person name="Sanchez-Garcia M."/>
            <person name="Camarero S."/>
            <person name="Miyauchi S."/>
            <person name="Serrano A."/>
            <person name="Linde D."/>
            <person name="Babiker R."/>
            <person name="Drula E."/>
            <person name="Ayuso-Fernandez I."/>
            <person name="Pacheco R."/>
            <person name="Padilla G."/>
            <person name="Ferreira P."/>
            <person name="Barriuso J."/>
            <person name="Kellner H."/>
            <person name="Castanera R."/>
            <person name="Alfaro M."/>
            <person name="Ramirez L."/>
            <person name="Pisabarro A.G."/>
            <person name="Kuo A."/>
            <person name="Tritt A."/>
            <person name="Lipzen A."/>
            <person name="He G."/>
            <person name="Yan M."/>
            <person name="Ng V."/>
            <person name="Cullen D."/>
            <person name="Martin F."/>
            <person name="Rosso M.-N."/>
            <person name="Henrissat B."/>
            <person name="Hibbett D."/>
            <person name="Martinez A.T."/>
            <person name="Grigoriev I.V."/>
        </authorList>
    </citation>
    <scope>NUCLEOTIDE SEQUENCE</scope>
    <source>
        <strain evidence="1">ATCC 90797</strain>
    </source>
</reference>
<comment type="caution">
    <text evidence="1">The sequence shown here is derived from an EMBL/GenBank/DDBJ whole genome shotgun (WGS) entry which is preliminary data.</text>
</comment>
<protein>
    <submittedName>
        <fullName evidence="1">Uncharacterized protein</fullName>
    </submittedName>
</protein>
<keyword evidence="2" id="KW-1185">Reference proteome</keyword>
<evidence type="ECO:0000313" key="2">
    <source>
        <dbReference type="Proteomes" id="UP000807025"/>
    </source>
</evidence>
<evidence type="ECO:0000313" key="1">
    <source>
        <dbReference type="EMBL" id="KAF9486836.1"/>
    </source>
</evidence>
<sequence length="58" mass="6287">MFDVLSTIIATAVQSPAPLILACSSHPPPSQTHEGSSHSDYLFICMRTIICNLLLTIM</sequence>
<name>A0A9P5ZG42_PLEER</name>
<accession>A0A9P5ZG42</accession>
<gene>
    <name evidence="1" type="ORF">BDN71DRAFT_1514588</name>
</gene>
<organism evidence="1 2">
    <name type="scientific">Pleurotus eryngii</name>
    <name type="common">Boletus of the steppes</name>
    <dbReference type="NCBI Taxonomy" id="5323"/>
    <lineage>
        <taxon>Eukaryota</taxon>
        <taxon>Fungi</taxon>
        <taxon>Dikarya</taxon>
        <taxon>Basidiomycota</taxon>
        <taxon>Agaricomycotina</taxon>
        <taxon>Agaricomycetes</taxon>
        <taxon>Agaricomycetidae</taxon>
        <taxon>Agaricales</taxon>
        <taxon>Pleurotineae</taxon>
        <taxon>Pleurotaceae</taxon>
        <taxon>Pleurotus</taxon>
    </lineage>
</organism>
<proteinExistence type="predicted"/>
<dbReference type="Proteomes" id="UP000807025">
    <property type="component" value="Unassembled WGS sequence"/>
</dbReference>